<evidence type="ECO:0000256" key="2">
    <source>
        <dbReference type="ARBA" id="ARBA00022833"/>
    </source>
</evidence>
<feature type="region of interest" description="Disordered" evidence="7">
    <location>
        <begin position="1"/>
        <end position="27"/>
    </location>
</feature>
<evidence type="ECO:0000256" key="6">
    <source>
        <dbReference type="ARBA" id="ARBA00023242"/>
    </source>
</evidence>
<gene>
    <name evidence="9" type="ORF">LY89DRAFT_672072</name>
</gene>
<feature type="domain" description="Zn(2)-C6 fungal-type" evidence="8">
    <location>
        <begin position="36"/>
        <end position="64"/>
    </location>
</feature>
<dbReference type="GO" id="GO:0003677">
    <property type="term" value="F:DNA binding"/>
    <property type="evidence" value="ECO:0007669"/>
    <property type="project" value="UniProtKB-KW"/>
</dbReference>
<dbReference type="Pfam" id="PF11951">
    <property type="entry name" value="Fungal_trans_2"/>
    <property type="match status" value="1"/>
</dbReference>
<evidence type="ECO:0000256" key="4">
    <source>
        <dbReference type="ARBA" id="ARBA00023125"/>
    </source>
</evidence>
<dbReference type="GeneID" id="28822981"/>
<evidence type="ECO:0000256" key="3">
    <source>
        <dbReference type="ARBA" id="ARBA00023015"/>
    </source>
</evidence>
<dbReference type="KEGG" id="psco:LY89DRAFT_672072"/>
<evidence type="ECO:0000256" key="1">
    <source>
        <dbReference type="ARBA" id="ARBA00022723"/>
    </source>
</evidence>
<sequence length="549" mass="62337">MQTNASNTDNGGKGSSGLPRDLISSFRRGTNKSKTGCIVCKVRRVKCDETKPHCIRCTSTGRTCEGYGKAPERRKSKSPLKSPSGETPLLMPRPRIRYSPSTDVQASVEERRSFHYFRSRNMSEMPGNFEPYFWDHIVLQFSHKYPTILQALVALSAIYEEHEQGTPGPVSKSADSYALQQYNKAVKDLMGYLGSEGQDMKVALTACLIFVWIEFLQDDLNSGFQHLSCGLKILRDCIGIQDRDSEDIFGSLDRSFTRLRIQAAVHGAQESQFTTTTTRELEILEPIPHSFSNVFESRNVLDKELNAIFGYIRALQEADYYAGVDMSIFVDIRRGHLERLEQWHIATMHLVASLESKNDQSQASGILYLQLYYTMVNIIWKAEFAGSEMVFDAYTAEFETMTTIASSLMDNPNCTTPRVLSFDMGIIPPLFLLCVKCRILRIRRQAIALLKRAPEREGIWHRDSMVRYSEWKTMTEEQWRDGLSEDEPLPEFGRIYAEHIPQTGEPSMPGSEGQPIRISFKRGPVGLDIQDTIEIPDGSEMLRHMGNML</sequence>
<dbReference type="GO" id="GO:0008270">
    <property type="term" value="F:zinc ion binding"/>
    <property type="evidence" value="ECO:0007669"/>
    <property type="project" value="InterPro"/>
</dbReference>
<proteinExistence type="predicted"/>
<keyword evidence="3" id="KW-0805">Transcription regulation</keyword>
<dbReference type="InterPro" id="IPR001138">
    <property type="entry name" value="Zn2Cys6_DnaBD"/>
</dbReference>
<dbReference type="SUPFAM" id="SSF57701">
    <property type="entry name" value="Zn2/Cys6 DNA-binding domain"/>
    <property type="match status" value="1"/>
</dbReference>
<dbReference type="CDD" id="cd00067">
    <property type="entry name" value="GAL4"/>
    <property type="match status" value="1"/>
</dbReference>
<reference evidence="9 10" key="1">
    <citation type="submission" date="2015-10" db="EMBL/GenBank/DDBJ databases">
        <title>Full genome of DAOMC 229536 Phialocephala scopiformis, a fungal endophyte of spruce producing the potent anti-insectan compound rugulosin.</title>
        <authorList>
            <consortium name="DOE Joint Genome Institute"/>
            <person name="Walker A.K."/>
            <person name="Frasz S.L."/>
            <person name="Seifert K.A."/>
            <person name="Miller J.D."/>
            <person name="Mondo S.J."/>
            <person name="Labutti K."/>
            <person name="Lipzen A."/>
            <person name="Dockter R."/>
            <person name="Kennedy M."/>
            <person name="Grigoriev I.V."/>
            <person name="Spatafora J.W."/>
        </authorList>
    </citation>
    <scope>NUCLEOTIDE SEQUENCE [LARGE SCALE GENOMIC DNA]</scope>
    <source>
        <strain evidence="9 10">CBS 120377</strain>
    </source>
</reference>
<keyword evidence="4" id="KW-0238">DNA-binding</keyword>
<protein>
    <recommendedName>
        <fullName evidence="8">Zn(2)-C6 fungal-type domain-containing protein</fullName>
    </recommendedName>
</protein>
<keyword evidence="6" id="KW-0539">Nucleus</keyword>
<dbReference type="InParanoid" id="A0A194X0R0"/>
<evidence type="ECO:0000259" key="8">
    <source>
        <dbReference type="PROSITE" id="PS50048"/>
    </source>
</evidence>
<feature type="compositionally biased region" description="Polar residues" evidence="7">
    <location>
        <begin position="1"/>
        <end position="10"/>
    </location>
</feature>
<feature type="region of interest" description="Disordered" evidence="7">
    <location>
        <begin position="63"/>
        <end position="104"/>
    </location>
</feature>
<evidence type="ECO:0000313" key="9">
    <source>
        <dbReference type="EMBL" id="KUJ13788.1"/>
    </source>
</evidence>
<dbReference type="STRING" id="149040.A0A194X0R0"/>
<dbReference type="PANTHER" id="PTHR36206:SF12">
    <property type="entry name" value="ASPERCRYPTIN BIOSYNTHESIS CLUSTER-SPECIFIC TRANSCRIPTION REGULATOR ATNN-RELATED"/>
    <property type="match status" value="1"/>
</dbReference>
<dbReference type="InterPro" id="IPR052360">
    <property type="entry name" value="Transcr_Regulatory_Proteins"/>
</dbReference>
<keyword evidence="2" id="KW-0862">Zinc</keyword>
<evidence type="ECO:0000313" key="10">
    <source>
        <dbReference type="Proteomes" id="UP000070700"/>
    </source>
</evidence>
<keyword evidence="1" id="KW-0479">Metal-binding</keyword>
<dbReference type="PANTHER" id="PTHR36206">
    <property type="entry name" value="ASPERCRYPTIN BIOSYNTHESIS CLUSTER-SPECIFIC TRANSCRIPTION REGULATOR ATNN-RELATED"/>
    <property type="match status" value="1"/>
</dbReference>
<name>A0A194X0R0_MOLSC</name>
<dbReference type="SMART" id="SM00066">
    <property type="entry name" value="GAL4"/>
    <property type="match status" value="1"/>
</dbReference>
<evidence type="ECO:0000256" key="7">
    <source>
        <dbReference type="SAM" id="MobiDB-lite"/>
    </source>
</evidence>
<dbReference type="EMBL" id="KQ947421">
    <property type="protein sequence ID" value="KUJ13788.1"/>
    <property type="molecule type" value="Genomic_DNA"/>
</dbReference>
<dbReference type="InterPro" id="IPR036864">
    <property type="entry name" value="Zn2-C6_fun-type_DNA-bd_sf"/>
</dbReference>
<keyword evidence="10" id="KW-1185">Reference proteome</keyword>
<dbReference type="PROSITE" id="PS00463">
    <property type="entry name" value="ZN2_CY6_FUNGAL_1"/>
    <property type="match status" value="1"/>
</dbReference>
<dbReference type="OrthoDB" id="3145928at2759"/>
<organism evidence="9 10">
    <name type="scientific">Mollisia scopiformis</name>
    <name type="common">Conifer needle endophyte fungus</name>
    <name type="synonym">Phialocephala scopiformis</name>
    <dbReference type="NCBI Taxonomy" id="149040"/>
    <lineage>
        <taxon>Eukaryota</taxon>
        <taxon>Fungi</taxon>
        <taxon>Dikarya</taxon>
        <taxon>Ascomycota</taxon>
        <taxon>Pezizomycotina</taxon>
        <taxon>Leotiomycetes</taxon>
        <taxon>Helotiales</taxon>
        <taxon>Mollisiaceae</taxon>
        <taxon>Mollisia</taxon>
    </lineage>
</organism>
<dbReference type="AlphaFoldDB" id="A0A194X0R0"/>
<dbReference type="Pfam" id="PF00172">
    <property type="entry name" value="Zn_clus"/>
    <property type="match status" value="1"/>
</dbReference>
<dbReference type="Proteomes" id="UP000070700">
    <property type="component" value="Unassembled WGS sequence"/>
</dbReference>
<accession>A0A194X0R0</accession>
<dbReference type="RefSeq" id="XP_018068143.1">
    <property type="nucleotide sequence ID" value="XM_018213255.1"/>
</dbReference>
<dbReference type="GO" id="GO:0000981">
    <property type="term" value="F:DNA-binding transcription factor activity, RNA polymerase II-specific"/>
    <property type="evidence" value="ECO:0007669"/>
    <property type="project" value="InterPro"/>
</dbReference>
<evidence type="ECO:0000256" key="5">
    <source>
        <dbReference type="ARBA" id="ARBA00023163"/>
    </source>
</evidence>
<dbReference type="PROSITE" id="PS50048">
    <property type="entry name" value="ZN2_CY6_FUNGAL_2"/>
    <property type="match status" value="1"/>
</dbReference>
<dbReference type="Gene3D" id="4.10.240.10">
    <property type="entry name" value="Zn(2)-C6 fungal-type DNA-binding domain"/>
    <property type="match status" value="1"/>
</dbReference>
<dbReference type="InterPro" id="IPR021858">
    <property type="entry name" value="Fun_TF"/>
</dbReference>
<keyword evidence="5" id="KW-0804">Transcription</keyword>